<dbReference type="Proteomes" id="UP000315525">
    <property type="component" value="Unassembled WGS sequence"/>
</dbReference>
<protein>
    <submittedName>
        <fullName evidence="2">Uncharacterized protein</fullName>
    </submittedName>
</protein>
<evidence type="ECO:0000313" key="3">
    <source>
        <dbReference type="Proteomes" id="UP000315525"/>
    </source>
</evidence>
<comment type="caution">
    <text evidence="2">The sequence shown here is derived from an EMBL/GenBank/DDBJ whole genome shotgun (WGS) entry which is preliminary data.</text>
</comment>
<dbReference type="EMBL" id="SOJN01000103">
    <property type="protein sequence ID" value="TET44932.1"/>
    <property type="molecule type" value="Genomic_DNA"/>
</dbReference>
<feature type="signal peptide" evidence="1">
    <location>
        <begin position="1"/>
        <end position="24"/>
    </location>
</feature>
<keyword evidence="1" id="KW-0732">Signal</keyword>
<name>A0A523UQX5_UNCT6</name>
<feature type="chain" id="PRO_5021815469" evidence="1">
    <location>
        <begin position="25"/>
        <end position="87"/>
    </location>
</feature>
<reference evidence="2 3" key="1">
    <citation type="submission" date="2019-03" db="EMBL/GenBank/DDBJ databases">
        <title>Metabolic potential of uncultured bacteria and archaea associated with petroleum seepage in deep-sea sediments.</title>
        <authorList>
            <person name="Dong X."/>
            <person name="Hubert C."/>
        </authorList>
    </citation>
    <scope>NUCLEOTIDE SEQUENCE [LARGE SCALE GENOMIC DNA]</scope>
    <source>
        <strain evidence="2">E44_bin18</strain>
    </source>
</reference>
<organism evidence="2 3">
    <name type="scientific">candidate division TA06 bacterium</name>
    <dbReference type="NCBI Taxonomy" id="2250710"/>
    <lineage>
        <taxon>Bacteria</taxon>
        <taxon>Bacteria division TA06</taxon>
    </lineage>
</organism>
<proteinExistence type="predicted"/>
<accession>A0A523UQX5</accession>
<evidence type="ECO:0000256" key="1">
    <source>
        <dbReference type="SAM" id="SignalP"/>
    </source>
</evidence>
<sequence>MRLAANVLVLVVAGVCLGAGSAFSASTNSPRDEVSYKHRGVDLDALGRIVESPDRGKINYSWDEPKTGIGSVSPANLPGLVSQGHGF</sequence>
<gene>
    <name evidence="2" type="ORF">E3J62_08995</name>
</gene>
<evidence type="ECO:0000313" key="2">
    <source>
        <dbReference type="EMBL" id="TET44932.1"/>
    </source>
</evidence>
<dbReference type="AlphaFoldDB" id="A0A523UQX5"/>